<proteinExistence type="predicted"/>
<gene>
    <name evidence="1" type="ORF">S01H4_49717</name>
</gene>
<name>X1C0U1_9ZZZZ</name>
<protein>
    <submittedName>
        <fullName evidence="1">Uncharacterized protein</fullName>
    </submittedName>
</protein>
<sequence>TYGVTSDWAFDHKGDADAHHEKYLDAAAVSAVEAIVDNVAVNGADDQPISSNWAFDHKATAEVHHVKTSAFTDRGDPDAFDKVVGDLTINGAWINWDISAIVGENSALVLLKVAIKNDTLTEYVGFREDGNANTCNVQYEFVQAVNVDHQFTVLVQTNASGVIEYMATNGGTWATLDIIIRGWWVID</sequence>
<organism evidence="1">
    <name type="scientific">marine sediment metagenome</name>
    <dbReference type="NCBI Taxonomy" id="412755"/>
    <lineage>
        <taxon>unclassified sequences</taxon>
        <taxon>metagenomes</taxon>
        <taxon>ecological metagenomes</taxon>
    </lineage>
</organism>
<dbReference type="AlphaFoldDB" id="X1C0U1"/>
<reference evidence="1" key="1">
    <citation type="journal article" date="2014" name="Front. Microbiol.">
        <title>High frequency of phylogenetically diverse reductive dehalogenase-homologous genes in deep subseafloor sedimentary metagenomes.</title>
        <authorList>
            <person name="Kawai M."/>
            <person name="Futagami T."/>
            <person name="Toyoda A."/>
            <person name="Takaki Y."/>
            <person name="Nishi S."/>
            <person name="Hori S."/>
            <person name="Arai W."/>
            <person name="Tsubouchi T."/>
            <person name="Morono Y."/>
            <person name="Uchiyama I."/>
            <person name="Ito T."/>
            <person name="Fujiyama A."/>
            <person name="Inagaki F."/>
            <person name="Takami H."/>
        </authorList>
    </citation>
    <scope>NUCLEOTIDE SEQUENCE</scope>
    <source>
        <strain evidence="1">Expedition CK06-06</strain>
    </source>
</reference>
<accession>X1C0U1</accession>
<comment type="caution">
    <text evidence="1">The sequence shown here is derived from an EMBL/GenBank/DDBJ whole genome shotgun (WGS) entry which is preliminary data.</text>
</comment>
<dbReference type="EMBL" id="BART01028153">
    <property type="protein sequence ID" value="GAH01731.1"/>
    <property type="molecule type" value="Genomic_DNA"/>
</dbReference>
<evidence type="ECO:0000313" key="1">
    <source>
        <dbReference type="EMBL" id="GAH01731.1"/>
    </source>
</evidence>
<feature type="non-terminal residue" evidence="1">
    <location>
        <position position="1"/>
    </location>
</feature>